<evidence type="ECO:0000313" key="2">
    <source>
        <dbReference type="EMBL" id="QVY62156.1"/>
    </source>
</evidence>
<dbReference type="Pfam" id="PF10057">
    <property type="entry name" value="MpsC"/>
    <property type="match status" value="1"/>
</dbReference>
<sequence>MLKRRFGKGPETCYVNGDEEKIYIFMRNFITPAEEVLLGNKQWEIAIHFRTAIIEAVIKEFSFEISKTLDQSYTNFYHDWNYEKNTGMILLVNGKANVEERLPLGTKNGILAMIDKIGSHFHKRPENLTILKYAPSICIIEADGIMAPLENLVYQMGNMNLLNRYSESAKKGYFEHKLSLEDVFNRIIEDIFIMWDYQNDKSFLVFTFRKEM</sequence>
<evidence type="ECO:0000259" key="1">
    <source>
        <dbReference type="Pfam" id="PF10057"/>
    </source>
</evidence>
<dbReference type="InterPro" id="IPR018745">
    <property type="entry name" value="MpsC"/>
</dbReference>
<dbReference type="EMBL" id="CP071709">
    <property type="protein sequence ID" value="QVY62156.1"/>
    <property type="molecule type" value="Genomic_DNA"/>
</dbReference>
<evidence type="ECO:0000313" key="3">
    <source>
        <dbReference type="Proteomes" id="UP000679247"/>
    </source>
</evidence>
<feature type="domain" description="Na+-translocating membrane potential-generating system MpsC" evidence="1">
    <location>
        <begin position="3"/>
        <end position="92"/>
    </location>
</feature>
<gene>
    <name evidence="2" type="ORF">J1899_03340</name>
</gene>
<dbReference type="Proteomes" id="UP000679247">
    <property type="component" value="Chromosome"/>
</dbReference>
<name>A0ABX8FDZ2_9BACI</name>
<proteinExistence type="predicted"/>
<protein>
    <submittedName>
        <fullName evidence="2">DUF2294 family protein</fullName>
    </submittedName>
</protein>
<reference evidence="2 3" key="1">
    <citation type="submission" date="2021-03" db="EMBL/GenBank/DDBJ databases">
        <title>The first data on the complete genome of the tetrodotoxin-producing bacterium.</title>
        <authorList>
            <person name="Melnikova D.I."/>
            <person name="Nijland R."/>
            <person name="Magarlamov T.Y."/>
        </authorList>
    </citation>
    <scope>NUCLEOTIDE SEQUENCE [LARGE SCALE GENOMIC DNA]</scope>
    <source>
        <strain evidence="2 3">1839</strain>
    </source>
</reference>
<organism evidence="2 3">
    <name type="scientific">Cytobacillus gottheilii</name>
    <dbReference type="NCBI Taxonomy" id="859144"/>
    <lineage>
        <taxon>Bacteria</taxon>
        <taxon>Bacillati</taxon>
        <taxon>Bacillota</taxon>
        <taxon>Bacilli</taxon>
        <taxon>Bacillales</taxon>
        <taxon>Bacillaceae</taxon>
        <taxon>Cytobacillus</taxon>
    </lineage>
</organism>
<keyword evidence="3" id="KW-1185">Reference proteome</keyword>
<accession>A0ABX8FDZ2</accession>